<proteinExistence type="inferred from homology"/>
<evidence type="ECO:0000256" key="2">
    <source>
        <dbReference type="ARBA" id="ARBA00023002"/>
    </source>
</evidence>
<accession>A0AAV6U3J8</accession>
<gene>
    <name evidence="8" type="ORF">JTE90_000928</name>
</gene>
<name>A0AAV6U3J8_9ARAC</name>
<keyword evidence="6" id="KW-1133">Transmembrane helix</keyword>
<dbReference type="PROSITE" id="PS00070">
    <property type="entry name" value="ALDEHYDE_DEHYDR_CYS"/>
    <property type="match status" value="1"/>
</dbReference>
<evidence type="ECO:0000259" key="7">
    <source>
        <dbReference type="Pfam" id="PF00171"/>
    </source>
</evidence>
<dbReference type="InterPro" id="IPR016161">
    <property type="entry name" value="Ald_DH/histidinol_DH"/>
</dbReference>
<keyword evidence="9" id="KW-1185">Reference proteome</keyword>
<dbReference type="AlphaFoldDB" id="A0AAV6U3J8"/>
<evidence type="ECO:0000256" key="1">
    <source>
        <dbReference type="ARBA" id="ARBA00009986"/>
    </source>
</evidence>
<reference evidence="8 9" key="1">
    <citation type="journal article" date="2022" name="Nat. Ecol. Evol.">
        <title>A masculinizing supergene underlies an exaggerated male reproductive morph in a spider.</title>
        <authorList>
            <person name="Hendrickx F."/>
            <person name="De Corte Z."/>
            <person name="Sonet G."/>
            <person name="Van Belleghem S.M."/>
            <person name="Kostlbacher S."/>
            <person name="Vangestel C."/>
        </authorList>
    </citation>
    <scope>NUCLEOTIDE SEQUENCE [LARGE SCALE GENOMIC DNA]</scope>
    <source>
        <strain evidence="8">W744_W776</strain>
    </source>
</reference>
<feature type="transmembrane region" description="Helical" evidence="6">
    <location>
        <begin position="462"/>
        <end position="483"/>
    </location>
</feature>
<dbReference type="GO" id="GO:0006081">
    <property type="term" value="P:aldehyde metabolic process"/>
    <property type="evidence" value="ECO:0007669"/>
    <property type="project" value="InterPro"/>
</dbReference>
<evidence type="ECO:0000313" key="8">
    <source>
        <dbReference type="EMBL" id="KAG8178413.1"/>
    </source>
</evidence>
<keyword evidence="6" id="KW-0812">Transmembrane</keyword>
<keyword evidence="2 4" id="KW-0560">Oxidoreductase</keyword>
<protein>
    <recommendedName>
        <fullName evidence="4">Aldehyde dehydrogenase</fullName>
    </recommendedName>
</protein>
<dbReference type="InterPro" id="IPR016160">
    <property type="entry name" value="Ald_DH_CS_CYS"/>
</dbReference>
<dbReference type="GO" id="GO:0004029">
    <property type="term" value="F:aldehyde dehydrogenase (NAD+) activity"/>
    <property type="evidence" value="ECO:0007669"/>
    <property type="project" value="TreeGrafter"/>
</dbReference>
<feature type="active site" evidence="5">
    <location>
        <position position="212"/>
    </location>
</feature>
<dbReference type="SUPFAM" id="SSF53720">
    <property type="entry name" value="ALDH-like"/>
    <property type="match status" value="1"/>
</dbReference>
<dbReference type="InterPro" id="IPR016163">
    <property type="entry name" value="Ald_DH_C"/>
</dbReference>
<keyword evidence="3" id="KW-0520">NAD</keyword>
<dbReference type="PANTHER" id="PTHR43570:SF16">
    <property type="entry name" value="ALDEHYDE DEHYDROGENASE TYPE III, ISOFORM Q"/>
    <property type="match status" value="1"/>
</dbReference>
<dbReference type="EMBL" id="JAFNEN010000699">
    <property type="protein sequence ID" value="KAG8178413.1"/>
    <property type="molecule type" value="Genomic_DNA"/>
</dbReference>
<evidence type="ECO:0000256" key="6">
    <source>
        <dbReference type="SAM" id="Phobius"/>
    </source>
</evidence>
<evidence type="ECO:0000256" key="4">
    <source>
        <dbReference type="PIRNR" id="PIRNR036492"/>
    </source>
</evidence>
<evidence type="ECO:0000256" key="3">
    <source>
        <dbReference type="ARBA" id="ARBA00023027"/>
    </source>
</evidence>
<dbReference type="PANTHER" id="PTHR43570">
    <property type="entry name" value="ALDEHYDE DEHYDROGENASE"/>
    <property type="match status" value="1"/>
</dbReference>
<dbReference type="PIRSF" id="PIRSF036492">
    <property type="entry name" value="ALDH"/>
    <property type="match status" value="1"/>
</dbReference>
<dbReference type="FunFam" id="3.40.309.10:FF:000003">
    <property type="entry name" value="Aldehyde dehydrogenase"/>
    <property type="match status" value="1"/>
</dbReference>
<dbReference type="Pfam" id="PF00171">
    <property type="entry name" value="Aldedh"/>
    <property type="match status" value="1"/>
</dbReference>
<comment type="caution">
    <text evidence="8">The sequence shown here is derived from an EMBL/GenBank/DDBJ whole genome shotgun (WGS) entry which is preliminary data.</text>
</comment>
<sequence length="488" mass="54655">MAAAEFSKVVQRARNAFKGGLTRNVDFRIQQLDNLQRMCVENEKQLTLAVQEDLAKPSQEASLYEVEFLLNDIRCMKQNIREWVKPETADKNLITILDETFVQSEPYGVVLVLGAWNYPIQLSLSPMVGAITAGNCCILKPSELAPKSAELIKELVPKYLDPECFHVVLGGPEETTELLKEEFDYIFYTGSTRVGQIVREAANKHLTPCTLELGGKTPVWLDDSVNMEVACRRLLWGKFINAGQTCVAPDYLLCTKGVQEKVLPAMKKVIKEYYGDNPKDSPDLGRVVNNRHFKRLLSLMKDGSIAVGGDHDESGNYIAPTIITDVKLNNPIMKEEIFGPLFPIVTVEGVDEAIDIINSKDKPLTLNIYSKKQKVIKKFLDNTSSGSVCVNDSIVNLSMVGVPRKYSFDTFSHKKAVLIRNYAMIGEKLGEARYPPYSPSNEKFLKKLLKKRPNLLPPHMDYVGVFIGGFLVALILKAILHFAGVKYF</sequence>
<dbReference type="FunFam" id="3.40.605.10:FF:000004">
    <property type="entry name" value="Aldehyde dehydrogenase"/>
    <property type="match status" value="1"/>
</dbReference>
<feature type="active site" evidence="5">
    <location>
        <position position="246"/>
    </location>
</feature>
<comment type="similarity">
    <text evidence="1 4">Belongs to the aldehyde dehydrogenase family.</text>
</comment>
<keyword evidence="6" id="KW-0472">Membrane</keyword>
<dbReference type="InterPro" id="IPR015590">
    <property type="entry name" value="Aldehyde_DH_dom"/>
</dbReference>
<organism evidence="8 9">
    <name type="scientific">Oedothorax gibbosus</name>
    <dbReference type="NCBI Taxonomy" id="931172"/>
    <lineage>
        <taxon>Eukaryota</taxon>
        <taxon>Metazoa</taxon>
        <taxon>Ecdysozoa</taxon>
        <taxon>Arthropoda</taxon>
        <taxon>Chelicerata</taxon>
        <taxon>Arachnida</taxon>
        <taxon>Araneae</taxon>
        <taxon>Araneomorphae</taxon>
        <taxon>Entelegynae</taxon>
        <taxon>Araneoidea</taxon>
        <taxon>Linyphiidae</taxon>
        <taxon>Erigoninae</taxon>
        <taxon>Oedothorax</taxon>
    </lineage>
</organism>
<evidence type="ECO:0000313" key="9">
    <source>
        <dbReference type="Proteomes" id="UP000827092"/>
    </source>
</evidence>
<dbReference type="Proteomes" id="UP000827092">
    <property type="component" value="Unassembled WGS sequence"/>
</dbReference>
<dbReference type="InterPro" id="IPR016162">
    <property type="entry name" value="Ald_DH_N"/>
</dbReference>
<feature type="domain" description="Aldehyde dehydrogenase" evidence="7">
    <location>
        <begin position="3"/>
        <end position="395"/>
    </location>
</feature>
<dbReference type="Gene3D" id="3.40.605.10">
    <property type="entry name" value="Aldehyde Dehydrogenase, Chain A, domain 1"/>
    <property type="match status" value="1"/>
</dbReference>
<evidence type="ECO:0000256" key="5">
    <source>
        <dbReference type="PIRSR" id="PIRSR036492-1"/>
    </source>
</evidence>
<dbReference type="InterPro" id="IPR012394">
    <property type="entry name" value="Aldehyde_DH_NAD(P)"/>
</dbReference>
<dbReference type="GO" id="GO:0005737">
    <property type="term" value="C:cytoplasm"/>
    <property type="evidence" value="ECO:0007669"/>
    <property type="project" value="TreeGrafter"/>
</dbReference>
<dbReference type="Gene3D" id="3.40.309.10">
    <property type="entry name" value="Aldehyde Dehydrogenase, Chain A, domain 2"/>
    <property type="match status" value="1"/>
</dbReference>